<comment type="similarity">
    <text evidence="9">Belongs to the bacterial CoaD family.</text>
</comment>
<keyword evidence="4 9" id="KW-0547">Nucleotide-binding</keyword>
<comment type="function">
    <text evidence="9">Reversibly transfers an adenylyl group from ATP to 4'-phosphopantetheine, yielding dephospho-CoA (dPCoA) and pyrophosphate.</text>
</comment>
<comment type="subcellular location">
    <subcellularLocation>
        <location evidence="9">Cytoplasm</location>
    </subcellularLocation>
</comment>
<dbReference type="GO" id="GO:0005737">
    <property type="term" value="C:cytoplasm"/>
    <property type="evidence" value="ECO:0007669"/>
    <property type="project" value="UniProtKB-SubCell"/>
</dbReference>
<evidence type="ECO:0000256" key="7">
    <source>
        <dbReference type="ARBA" id="ARBA00022993"/>
    </source>
</evidence>
<evidence type="ECO:0000256" key="8">
    <source>
        <dbReference type="ARBA" id="ARBA00029346"/>
    </source>
</evidence>
<dbReference type="NCBIfam" id="TIGR01510">
    <property type="entry name" value="coaD_prev_kdtB"/>
    <property type="match status" value="1"/>
</dbReference>
<dbReference type="Pfam" id="PF01467">
    <property type="entry name" value="CTP_transf_like"/>
    <property type="match status" value="1"/>
</dbReference>
<feature type="binding site" evidence="9">
    <location>
        <position position="18"/>
    </location>
    <ligand>
        <name>ATP</name>
        <dbReference type="ChEBI" id="CHEBI:30616"/>
    </ligand>
</feature>
<keyword evidence="12" id="KW-1185">Reference proteome</keyword>
<accession>A0A0S7BPE2</accession>
<dbReference type="GO" id="GO:0004595">
    <property type="term" value="F:pantetheine-phosphate adenylyltransferase activity"/>
    <property type="evidence" value="ECO:0007669"/>
    <property type="project" value="UniProtKB-UniRule"/>
</dbReference>
<evidence type="ECO:0000313" key="12">
    <source>
        <dbReference type="Proteomes" id="UP000053370"/>
    </source>
</evidence>
<dbReference type="UniPathway" id="UPA00241">
    <property type="reaction ID" value="UER00355"/>
</dbReference>
<feature type="binding site" evidence="9">
    <location>
        <position position="88"/>
    </location>
    <ligand>
        <name>substrate</name>
    </ligand>
</feature>
<dbReference type="RefSeq" id="WP_062279146.1">
    <property type="nucleotide sequence ID" value="NZ_DF968181.1"/>
</dbReference>
<feature type="binding site" evidence="9">
    <location>
        <begin position="10"/>
        <end position="11"/>
    </location>
    <ligand>
        <name>ATP</name>
        <dbReference type="ChEBI" id="CHEBI:30616"/>
    </ligand>
</feature>
<dbReference type="InterPro" id="IPR004821">
    <property type="entry name" value="Cyt_trans-like"/>
</dbReference>
<feature type="binding site" evidence="9">
    <location>
        <position position="42"/>
    </location>
    <ligand>
        <name>substrate</name>
    </ligand>
</feature>
<reference evidence="11" key="1">
    <citation type="journal article" date="2015" name="Genome Announc.">
        <title>Draft Genome Sequence of Anaerolineae Strain TC1, a Novel Isolate from a Methanogenic Wastewater Treatment System.</title>
        <authorList>
            <person name="Matsuura N."/>
            <person name="Tourlousse D.M."/>
            <person name="Sun L."/>
            <person name="Toyonaga M."/>
            <person name="Kuroda K."/>
            <person name="Ohashi A."/>
            <person name="Cruz R."/>
            <person name="Yamaguchi T."/>
            <person name="Sekiguchi Y."/>
        </authorList>
    </citation>
    <scope>NUCLEOTIDE SEQUENCE [LARGE SCALE GENOMIC DNA]</scope>
    <source>
        <strain evidence="11">TC1</strain>
    </source>
</reference>
<dbReference type="GO" id="GO:0005524">
    <property type="term" value="F:ATP binding"/>
    <property type="evidence" value="ECO:0007669"/>
    <property type="project" value="UniProtKB-KW"/>
</dbReference>
<gene>
    <name evidence="9" type="primary">coaD</name>
    <name evidence="11" type="ORF">ATC1_1385</name>
</gene>
<dbReference type="Proteomes" id="UP000053370">
    <property type="component" value="Unassembled WGS sequence"/>
</dbReference>
<comment type="pathway">
    <text evidence="9">Cofactor biosynthesis; coenzyme A biosynthesis; CoA from (R)-pantothenate: step 4/5.</text>
</comment>
<comment type="subunit">
    <text evidence="9">Homohexamer.</text>
</comment>
<evidence type="ECO:0000259" key="10">
    <source>
        <dbReference type="Pfam" id="PF01467"/>
    </source>
</evidence>
<dbReference type="AlphaFoldDB" id="A0A0S7BPE2"/>
<feature type="binding site" evidence="9">
    <location>
        <position position="99"/>
    </location>
    <ligand>
        <name>ATP</name>
        <dbReference type="ChEBI" id="CHEBI:30616"/>
    </ligand>
</feature>
<keyword evidence="2 9" id="KW-0808">Transferase</keyword>
<dbReference type="PRINTS" id="PR01020">
    <property type="entry name" value="LPSBIOSNTHSS"/>
</dbReference>
<proteinExistence type="inferred from homology"/>
<dbReference type="HAMAP" id="MF_00151">
    <property type="entry name" value="PPAT_bact"/>
    <property type="match status" value="1"/>
</dbReference>
<name>A0A0S7BPE2_9CHLR</name>
<comment type="catalytic activity">
    <reaction evidence="8 9">
        <text>(R)-4'-phosphopantetheine + ATP + H(+) = 3'-dephospho-CoA + diphosphate</text>
        <dbReference type="Rhea" id="RHEA:19801"/>
        <dbReference type="ChEBI" id="CHEBI:15378"/>
        <dbReference type="ChEBI" id="CHEBI:30616"/>
        <dbReference type="ChEBI" id="CHEBI:33019"/>
        <dbReference type="ChEBI" id="CHEBI:57328"/>
        <dbReference type="ChEBI" id="CHEBI:61723"/>
        <dbReference type="EC" id="2.7.7.3"/>
    </reaction>
</comment>
<evidence type="ECO:0000256" key="9">
    <source>
        <dbReference type="HAMAP-Rule" id="MF_00151"/>
    </source>
</evidence>
<feature type="site" description="Transition state stabilizer" evidence="9">
    <location>
        <position position="18"/>
    </location>
</feature>
<dbReference type="Gene3D" id="3.40.50.620">
    <property type="entry name" value="HUPs"/>
    <property type="match status" value="1"/>
</dbReference>
<dbReference type="InterPro" id="IPR014729">
    <property type="entry name" value="Rossmann-like_a/b/a_fold"/>
</dbReference>
<keyword evidence="7 9" id="KW-0173">Coenzyme A biosynthesis</keyword>
<evidence type="ECO:0000256" key="5">
    <source>
        <dbReference type="ARBA" id="ARBA00022840"/>
    </source>
</evidence>
<dbReference type="PATRIC" id="fig|1678840.3.peg.1302"/>
<dbReference type="GO" id="GO:0015937">
    <property type="term" value="P:coenzyme A biosynthetic process"/>
    <property type="evidence" value="ECO:0007669"/>
    <property type="project" value="UniProtKB-UniRule"/>
</dbReference>
<dbReference type="InterPro" id="IPR001980">
    <property type="entry name" value="PPAT"/>
</dbReference>
<dbReference type="CDD" id="cd02163">
    <property type="entry name" value="PPAT"/>
    <property type="match status" value="1"/>
</dbReference>
<dbReference type="EMBL" id="DF968181">
    <property type="protein sequence ID" value="GAP40119.1"/>
    <property type="molecule type" value="Genomic_DNA"/>
</dbReference>
<evidence type="ECO:0000256" key="3">
    <source>
        <dbReference type="ARBA" id="ARBA00022695"/>
    </source>
</evidence>
<keyword evidence="6 9" id="KW-0460">Magnesium</keyword>
<evidence type="ECO:0000256" key="2">
    <source>
        <dbReference type="ARBA" id="ARBA00022679"/>
    </source>
</evidence>
<keyword evidence="1 9" id="KW-0963">Cytoplasm</keyword>
<organism evidence="11">
    <name type="scientific">Flexilinea flocculi</name>
    <dbReference type="NCBI Taxonomy" id="1678840"/>
    <lineage>
        <taxon>Bacteria</taxon>
        <taxon>Bacillati</taxon>
        <taxon>Chloroflexota</taxon>
        <taxon>Anaerolineae</taxon>
        <taxon>Anaerolineales</taxon>
        <taxon>Anaerolineaceae</taxon>
        <taxon>Flexilinea</taxon>
    </lineage>
</organism>
<dbReference type="SUPFAM" id="SSF52374">
    <property type="entry name" value="Nucleotidylyl transferase"/>
    <property type="match status" value="1"/>
</dbReference>
<keyword evidence="5 9" id="KW-0067">ATP-binding</keyword>
<keyword evidence="3 9" id="KW-0548">Nucleotidyltransferase</keyword>
<evidence type="ECO:0000313" key="11">
    <source>
        <dbReference type="EMBL" id="GAP40119.1"/>
    </source>
</evidence>
<dbReference type="OrthoDB" id="9806661at2"/>
<feature type="binding site" evidence="9">
    <location>
        <position position="10"/>
    </location>
    <ligand>
        <name>substrate</name>
    </ligand>
</feature>
<sequence length="166" mass="18775">MLTRAVFPGSFDPVHYGHINIARRAASIFDELIIAVYEHPQKDVLFSAEERLALLKRATSDIKNAKVVSYSGLTIKYVKEIDAKVMVRGLRVFSDFDYEFRMALANQEMDMSIETVSLITNHRYTFISSSTVKEIVALGGDVSTMVPPYVEEAMKKKLLPYQSSDE</sequence>
<evidence type="ECO:0000256" key="4">
    <source>
        <dbReference type="ARBA" id="ARBA00022741"/>
    </source>
</evidence>
<dbReference type="PANTHER" id="PTHR21342">
    <property type="entry name" value="PHOSPHOPANTETHEINE ADENYLYLTRANSFERASE"/>
    <property type="match status" value="1"/>
</dbReference>
<dbReference type="STRING" id="1678840.ATC1_1385"/>
<dbReference type="PANTHER" id="PTHR21342:SF1">
    <property type="entry name" value="PHOSPHOPANTETHEINE ADENYLYLTRANSFERASE"/>
    <property type="match status" value="1"/>
</dbReference>
<feature type="binding site" evidence="9">
    <location>
        <position position="74"/>
    </location>
    <ligand>
        <name>substrate</name>
    </ligand>
</feature>
<evidence type="ECO:0000256" key="1">
    <source>
        <dbReference type="ARBA" id="ARBA00022490"/>
    </source>
</evidence>
<feature type="binding site" evidence="9">
    <location>
        <begin position="124"/>
        <end position="130"/>
    </location>
    <ligand>
        <name>ATP</name>
        <dbReference type="ChEBI" id="CHEBI:30616"/>
    </ligand>
</feature>
<feature type="binding site" evidence="9">
    <location>
        <begin position="89"/>
        <end position="91"/>
    </location>
    <ligand>
        <name>ATP</name>
        <dbReference type="ChEBI" id="CHEBI:30616"/>
    </ligand>
</feature>
<dbReference type="EC" id="2.7.7.3" evidence="9"/>
<dbReference type="NCBIfam" id="TIGR00125">
    <property type="entry name" value="cyt_tran_rel"/>
    <property type="match status" value="1"/>
</dbReference>
<evidence type="ECO:0000256" key="6">
    <source>
        <dbReference type="ARBA" id="ARBA00022842"/>
    </source>
</evidence>
<protein>
    <recommendedName>
        <fullName evidence="9">Phosphopantetheine adenylyltransferase</fullName>
        <ecNumber evidence="9">2.7.7.3</ecNumber>
    </recommendedName>
    <alternativeName>
        <fullName evidence="9">Dephospho-CoA pyrophosphorylase</fullName>
    </alternativeName>
    <alternativeName>
        <fullName evidence="9">Pantetheine-phosphate adenylyltransferase</fullName>
        <shortName evidence="9">PPAT</shortName>
    </alternativeName>
</protein>
<comment type="cofactor">
    <cofactor evidence="9">
        <name>Mg(2+)</name>
        <dbReference type="ChEBI" id="CHEBI:18420"/>
    </cofactor>
</comment>
<feature type="domain" description="Cytidyltransferase-like" evidence="10">
    <location>
        <begin position="6"/>
        <end position="134"/>
    </location>
</feature>